<dbReference type="Pfam" id="PF13488">
    <property type="entry name" value="Gly-zipper_Omp"/>
    <property type="match status" value="1"/>
</dbReference>
<accession>A0A2W7RM30</accession>
<dbReference type="InterPro" id="IPR039567">
    <property type="entry name" value="Gly-zipper"/>
</dbReference>
<name>A0A2W7RM30_9BACT</name>
<evidence type="ECO:0000313" key="4">
    <source>
        <dbReference type="Proteomes" id="UP000248882"/>
    </source>
</evidence>
<dbReference type="AlphaFoldDB" id="A0A2W7RM30"/>
<dbReference type="EMBL" id="QKZT01000003">
    <property type="protein sequence ID" value="PZX55579.1"/>
    <property type="molecule type" value="Genomic_DNA"/>
</dbReference>
<organism evidence="3 4">
    <name type="scientific">Algoriphagus chordae</name>
    <dbReference type="NCBI Taxonomy" id="237019"/>
    <lineage>
        <taxon>Bacteria</taxon>
        <taxon>Pseudomonadati</taxon>
        <taxon>Bacteroidota</taxon>
        <taxon>Cytophagia</taxon>
        <taxon>Cytophagales</taxon>
        <taxon>Cyclobacteriaceae</taxon>
        <taxon>Algoriphagus</taxon>
    </lineage>
</organism>
<feature type="domain" description="Glycine zipper" evidence="2">
    <location>
        <begin position="94"/>
        <end position="141"/>
    </location>
</feature>
<dbReference type="RefSeq" id="WP_245942135.1">
    <property type="nucleotide sequence ID" value="NZ_QKZT01000003.1"/>
</dbReference>
<comment type="caution">
    <text evidence="3">The sequence shown here is derived from an EMBL/GenBank/DDBJ whole genome shotgun (WGS) entry which is preliminary data.</text>
</comment>
<evidence type="ECO:0000313" key="3">
    <source>
        <dbReference type="EMBL" id="PZX55579.1"/>
    </source>
</evidence>
<protein>
    <submittedName>
        <fullName evidence="3">Outer membrane protein with glycine zipper</fullName>
    </submittedName>
</protein>
<evidence type="ECO:0000259" key="2">
    <source>
        <dbReference type="Pfam" id="PF13488"/>
    </source>
</evidence>
<keyword evidence="1" id="KW-0732">Signal</keyword>
<feature type="chain" id="PRO_5015903787" evidence="1">
    <location>
        <begin position="29"/>
        <end position="174"/>
    </location>
</feature>
<evidence type="ECO:0000256" key="1">
    <source>
        <dbReference type="SAM" id="SignalP"/>
    </source>
</evidence>
<gene>
    <name evidence="3" type="ORF">LV85_00804</name>
</gene>
<proteinExistence type="predicted"/>
<reference evidence="3 4" key="1">
    <citation type="submission" date="2018-06" db="EMBL/GenBank/DDBJ databases">
        <title>Genomic Encyclopedia of Archaeal and Bacterial Type Strains, Phase II (KMG-II): from individual species to whole genera.</title>
        <authorList>
            <person name="Goeker M."/>
        </authorList>
    </citation>
    <scope>NUCLEOTIDE SEQUENCE [LARGE SCALE GENOMIC DNA]</scope>
    <source>
        <strain evidence="3 4">DSM 19830</strain>
    </source>
</reference>
<sequence length="174" mass="17930">MKTTIIMNPKLVALVVLLSLSFSGIAQTAAKSTSIATGLGLYVFPSQNQDQATQDTDEAYCYKWAQEQTGIDPLNPTKIKAEQVDKSVDGTAVVGAAGGAAAGAAIGAIAGDAGKGAAIGAILGGLRGRRAKVVGDEMEQQKDNQAAAAQEKTLMDNYKKAFTACMEGKGYTVK</sequence>
<dbReference type="Proteomes" id="UP000248882">
    <property type="component" value="Unassembled WGS sequence"/>
</dbReference>
<feature type="signal peptide" evidence="1">
    <location>
        <begin position="1"/>
        <end position="28"/>
    </location>
</feature>
<keyword evidence="4" id="KW-1185">Reference proteome</keyword>